<name>A0A644TWY1_9ZZZZ</name>
<organism evidence="1">
    <name type="scientific">bioreactor metagenome</name>
    <dbReference type="NCBI Taxonomy" id="1076179"/>
    <lineage>
        <taxon>unclassified sequences</taxon>
        <taxon>metagenomes</taxon>
        <taxon>ecological metagenomes</taxon>
    </lineage>
</organism>
<sequence>MKKRILLTIVLITFSFSCNYAQENLSGSLKSRFQPAIDSLEMRINYLISQDTSLSKMKNLKQIHILFLFAGDSLKKKNFIDNSFLDMIYPSYHSIREKNKCMLKKKTNVSYLKTYTIICDSNYKEIAGGDAIDIWKYTKPLFSNIVKLYEDDKTDIIFSLGMGNVYICIKDNDVLVLEETKDTVNIYSIKEFSECCYKKLCPWCERYKLIE</sequence>
<accession>A0A644TWY1</accession>
<reference evidence="1" key="1">
    <citation type="submission" date="2019-08" db="EMBL/GenBank/DDBJ databases">
        <authorList>
            <person name="Kucharzyk K."/>
            <person name="Murdoch R.W."/>
            <person name="Higgins S."/>
            <person name="Loffler F."/>
        </authorList>
    </citation>
    <scope>NUCLEOTIDE SEQUENCE</scope>
</reference>
<gene>
    <name evidence="1" type="ORF">SDC9_15966</name>
</gene>
<dbReference type="PROSITE" id="PS51257">
    <property type="entry name" value="PROKAR_LIPOPROTEIN"/>
    <property type="match status" value="1"/>
</dbReference>
<proteinExistence type="predicted"/>
<comment type="caution">
    <text evidence="1">The sequence shown here is derived from an EMBL/GenBank/DDBJ whole genome shotgun (WGS) entry which is preliminary data.</text>
</comment>
<protein>
    <submittedName>
        <fullName evidence="1">Uncharacterized protein</fullName>
    </submittedName>
</protein>
<dbReference type="AlphaFoldDB" id="A0A644TWY1"/>
<evidence type="ECO:0000313" key="1">
    <source>
        <dbReference type="EMBL" id="MPL70211.1"/>
    </source>
</evidence>
<dbReference type="EMBL" id="VSSQ01000051">
    <property type="protein sequence ID" value="MPL70211.1"/>
    <property type="molecule type" value="Genomic_DNA"/>
</dbReference>